<organism evidence="2 3">
    <name type="scientific">Desulfosarcina ovata subsp. sediminis</name>
    <dbReference type="NCBI Taxonomy" id="885957"/>
    <lineage>
        <taxon>Bacteria</taxon>
        <taxon>Pseudomonadati</taxon>
        <taxon>Thermodesulfobacteriota</taxon>
        <taxon>Desulfobacteria</taxon>
        <taxon>Desulfobacterales</taxon>
        <taxon>Desulfosarcinaceae</taxon>
        <taxon>Desulfosarcina</taxon>
    </lineage>
</organism>
<evidence type="ECO:0008006" key="4">
    <source>
        <dbReference type="Google" id="ProtNLM"/>
    </source>
</evidence>
<evidence type="ECO:0000313" key="3">
    <source>
        <dbReference type="Proteomes" id="UP000425960"/>
    </source>
</evidence>
<keyword evidence="2" id="KW-0614">Plasmid</keyword>
<dbReference type="EMBL" id="AP021877">
    <property type="protein sequence ID" value="BBO86766.1"/>
    <property type="molecule type" value="Genomic_DNA"/>
</dbReference>
<dbReference type="KEGG" id="dov:DSCO28_73320"/>
<evidence type="ECO:0000313" key="2">
    <source>
        <dbReference type="EMBL" id="BBO86766.1"/>
    </source>
</evidence>
<dbReference type="RefSeq" id="WP_155326345.1">
    <property type="nucleotide sequence ID" value="NZ_AP021877.1"/>
</dbReference>
<sequence>MVRVFASIIVLMAFCGGAMAECSSPSLDEVQNEADAAITEIAAEIADTVIDEPDIDFFEDCIANIGNFGAGFSFGVPSLSDILSAACEALMDEMDSYIDDYLGDLLLDGSLSVGILSAKYEAGYGLGDGRFLKDPPIEIGVESPEILNDIKGAIDAALPKDKD</sequence>
<dbReference type="Proteomes" id="UP000425960">
    <property type="component" value="Plasmid Do28_1"/>
</dbReference>
<geneLocation type="plasmid" evidence="3">
    <name>do28_1 dna</name>
</geneLocation>
<evidence type="ECO:0000256" key="1">
    <source>
        <dbReference type="SAM" id="SignalP"/>
    </source>
</evidence>
<name>A0A5K8A2U8_9BACT</name>
<keyword evidence="1" id="KW-0732">Signal</keyword>
<feature type="chain" id="PRO_5024284056" description="Lipoprotein" evidence="1">
    <location>
        <begin position="21"/>
        <end position="163"/>
    </location>
</feature>
<accession>A0A5K8A2U8</accession>
<proteinExistence type="predicted"/>
<gene>
    <name evidence="2" type="ORF">DSCO28_73320</name>
</gene>
<dbReference type="AlphaFoldDB" id="A0A5K8A2U8"/>
<feature type="signal peptide" evidence="1">
    <location>
        <begin position="1"/>
        <end position="20"/>
    </location>
</feature>
<reference evidence="2 3" key="1">
    <citation type="submission" date="2019-11" db="EMBL/GenBank/DDBJ databases">
        <title>Comparative genomics of hydrocarbon-degrading Desulfosarcina strains.</title>
        <authorList>
            <person name="Watanabe M."/>
            <person name="Kojima H."/>
            <person name="Fukui M."/>
        </authorList>
    </citation>
    <scope>NUCLEOTIDE SEQUENCE [LARGE SCALE GENOMIC DNA]</scope>
    <source>
        <strain evidence="2 3">28bB2T</strain>
        <plasmid evidence="3">do28_1 dna</plasmid>
    </source>
</reference>
<protein>
    <recommendedName>
        <fullName evidence="4">Lipoprotein</fullName>
    </recommendedName>
</protein>